<dbReference type="Pfam" id="PF06013">
    <property type="entry name" value="WXG100"/>
    <property type="match status" value="1"/>
</dbReference>
<organism evidence="2 3">
    <name type="scientific">Luedemannella flava</name>
    <dbReference type="NCBI Taxonomy" id="349316"/>
    <lineage>
        <taxon>Bacteria</taxon>
        <taxon>Bacillati</taxon>
        <taxon>Actinomycetota</taxon>
        <taxon>Actinomycetes</taxon>
        <taxon>Micromonosporales</taxon>
        <taxon>Micromonosporaceae</taxon>
        <taxon>Luedemannella</taxon>
    </lineage>
</organism>
<dbReference type="SUPFAM" id="SSF140453">
    <property type="entry name" value="EsxAB dimer-like"/>
    <property type="match status" value="1"/>
</dbReference>
<protein>
    <recommendedName>
        <fullName evidence="1">ESAT-6-like protein</fullName>
    </recommendedName>
</protein>
<evidence type="ECO:0000313" key="2">
    <source>
        <dbReference type="EMBL" id="GAA1832416.1"/>
    </source>
</evidence>
<reference evidence="3" key="1">
    <citation type="journal article" date="2019" name="Int. J. Syst. Evol. Microbiol.">
        <title>The Global Catalogue of Microorganisms (GCM) 10K type strain sequencing project: providing services to taxonomists for standard genome sequencing and annotation.</title>
        <authorList>
            <consortium name="The Broad Institute Genomics Platform"/>
            <consortium name="The Broad Institute Genome Sequencing Center for Infectious Disease"/>
            <person name="Wu L."/>
            <person name="Ma J."/>
        </authorList>
    </citation>
    <scope>NUCLEOTIDE SEQUENCE [LARGE SCALE GENOMIC DNA]</scope>
    <source>
        <strain evidence="3">JCM 13250</strain>
    </source>
</reference>
<name>A0ABP4YVQ7_9ACTN</name>
<evidence type="ECO:0000256" key="1">
    <source>
        <dbReference type="RuleBase" id="RU362001"/>
    </source>
</evidence>
<dbReference type="InterPro" id="IPR036689">
    <property type="entry name" value="ESAT-6-like_sf"/>
</dbReference>
<dbReference type="Proteomes" id="UP001500218">
    <property type="component" value="Unassembled WGS sequence"/>
</dbReference>
<dbReference type="InterPro" id="IPR010310">
    <property type="entry name" value="T7SS_ESAT-6-like"/>
</dbReference>
<gene>
    <name evidence="2" type="ORF">GCM10009682_58640</name>
</gene>
<comment type="caution">
    <text evidence="2">The sequence shown here is derived from an EMBL/GenBank/DDBJ whole genome shotgun (WGS) entry which is preliminary data.</text>
</comment>
<dbReference type="RefSeq" id="WP_344139282.1">
    <property type="nucleotide sequence ID" value="NZ_BAAALT010000274.1"/>
</dbReference>
<accession>A0ABP4YVQ7</accession>
<dbReference type="EMBL" id="BAAALT010000274">
    <property type="protein sequence ID" value="GAA1832416.1"/>
    <property type="molecule type" value="Genomic_DNA"/>
</dbReference>
<comment type="similarity">
    <text evidence="1">Belongs to the WXG100 family.</text>
</comment>
<dbReference type="Gene3D" id="1.10.287.1060">
    <property type="entry name" value="ESAT-6-like"/>
    <property type="match status" value="1"/>
</dbReference>
<proteinExistence type="inferred from homology"/>
<sequence length="105" mass="11635">MASTTEAQAAVMEQTAVKFEQVNANLQKMLSRLIGELEMLRSGWQGRGGRSFEQVKVAWTDDQKRIQKALVETADAIRRSGRYYTATDEAAAGRFHGTGNVEISL</sequence>
<keyword evidence="3" id="KW-1185">Reference proteome</keyword>
<dbReference type="NCBIfam" id="TIGR03930">
    <property type="entry name" value="WXG100_ESAT6"/>
    <property type="match status" value="1"/>
</dbReference>
<evidence type="ECO:0000313" key="3">
    <source>
        <dbReference type="Proteomes" id="UP001500218"/>
    </source>
</evidence>